<gene>
    <name evidence="1" type="ORF">KGM_213948</name>
</gene>
<dbReference type="GO" id="GO:0005634">
    <property type="term" value="C:nucleus"/>
    <property type="evidence" value="ECO:0007669"/>
    <property type="project" value="TreeGrafter"/>
</dbReference>
<organism evidence="1 2">
    <name type="scientific">Danaus plexippus plexippus</name>
    <dbReference type="NCBI Taxonomy" id="278856"/>
    <lineage>
        <taxon>Eukaryota</taxon>
        <taxon>Metazoa</taxon>
        <taxon>Ecdysozoa</taxon>
        <taxon>Arthropoda</taxon>
        <taxon>Hexapoda</taxon>
        <taxon>Insecta</taxon>
        <taxon>Pterygota</taxon>
        <taxon>Neoptera</taxon>
        <taxon>Endopterygota</taxon>
        <taxon>Lepidoptera</taxon>
        <taxon>Glossata</taxon>
        <taxon>Ditrysia</taxon>
        <taxon>Papilionoidea</taxon>
        <taxon>Nymphalidae</taxon>
        <taxon>Danainae</taxon>
        <taxon>Danaini</taxon>
        <taxon>Danaina</taxon>
        <taxon>Danaus</taxon>
        <taxon>Danaus</taxon>
    </lineage>
</organism>
<dbReference type="STRING" id="278856.A0A212EIX8"/>
<name>A0A212EIX8_DANPL</name>
<dbReference type="GO" id="GO:0003713">
    <property type="term" value="F:transcription coactivator activity"/>
    <property type="evidence" value="ECO:0007669"/>
    <property type="project" value="InterPro"/>
</dbReference>
<dbReference type="GO" id="GO:0006357">
    <property type="term" value="P:regulation of transcription by RNA polymerase II"/>
    <property type="evidence" value="ECO:0007669"/>
    <property type="project" value="InterPro"/>
</dbReference>
<dbReference type="InterPro" id="IPR009917">
    <property type="entry name" value="SRA1/Sec31"/>
</dbReference>
<dbReference type="InterPro" id="IPR040243">
    <property type="entry name" value="Steroid_recept_RNA_1"/>
</dbReference>
<dbReference type="EMBL" id="AGBW02014558">
    <property type="protein sequence ID" value="OWR41439.1"/>
    <property type="molecule type" value="Genomic_DNA"/>
</dbReference>
<proteinExistence type="predicted"/>
<dbReference type="Proteomes" id="UP000007151">
    <property type="component" value="Unassembled WGS sequence"/>
</dbReference>
<dbReference type="AlphaFoldDB" id="A0A212EIX8"/>
<keyword evidence="1" id="KW-0675">Receptor</keyword>
<comment type="caution">
    <text evidence="1">The sequence shown here is derived from an EMBL/GenBank/DDBJ whole genome shotgun (WGS) entry which is preliminary data.</text>
</comment>
<evidence type="ECO:0000313" key="2">
    <source>
        <dbReference type="Proteomes" id="UP000007151"/>
    </source>
</evidence>
<dbReference type="PANTHER" id="PTHR18834">
    <property type="entry name" value="STEROID RECEPTOR RNA ACTIVATOR 1"/>
    <property type="match status" value="1"/>
</dbReference>
<dbReference type="PANTHER" id="PTHR18834:SF2">
    <property type="entry name" value="STEROID RECEPTOR RNA ACTIVATOR 1"/>
    <property type="match status" value="1"/>
</dbReference>
<accession>A0A212EIX8</accession>
<evidence type="ECO:0000313" key="1">
    <source>
        <dbReference type="EMBL" id="OWR41439.1"/>
    </source>
</evidence>
<dbReference type="Gene3D" id="1.20.940.10">
    <property type="entry name" value="Functional domain of the splicing factor Prp18"/>
    <property type="match status" value="1"/>
</dbReference>
<protein>
    <submittedName>
        <fullName evidence="1">Steroid receptor RNA activator 1 like protein</fullName>
    </submittedName>
</protein>
<sequence>MENCDSSPAPSKVSYDPGWNDPPSFAYNAQNTAPNRPRNILNKRVAFPLSGNATNSIPPPSINLPPMPSTLELQTLTQNIVPETKSDEHIELDSESTLKEVKDILLQLLESSSELGPKSESIKKKIATMEDMWRNDKLTKLVQLRMRDLAYALRDDTPKKADDIHKALMVDHVSAVCAWMPGVKQLIYHCIARSELLAIDKE</sequence>
<dbReference type="KEGG" id="dpl:KGM_213948"/>
<dbReference type="Pfam" id="PF07304">
    <property type="entry name" value="SRA1"/>
    <property type="match status" value="1"/>
</dbReference>
<keyword evidence="2" id="KW-1185">Reference proteome</keyword>
<reference evidence="1 2" key="1">
    <citation type="journal article" date="2011" name="Cell">
        <title>The monarch butterfly genome yields insights into long-distance migration.</title>
        <authorList>
            <person name="Zhan S."/>
            <person name="Merlin C."/>
            <person name="Boore J.L."/>
            <person name="Reppert S.M."/>
        </authorList>
    </citation>
    <scope>NUCLEOTIDE SEQUENCE [LARGE SCALE GENOMIC DNA]</scope>
    <source>
        <strain evidence="1">F-2</strain>
    </source>
</reference>
<dbReference type="eggNOG" id="ENOG502RZ38">
    <property type="taxonomic scope" value="Eukaryota"/>
</dbReference>